<comment type="caution">
    <text evidence="1">The sequence shown here is derived from an EMBL/GenBank/DDBJ whole genome shotgun (WGS) entry which is preliminary data.</text>
</comment>
<evidence type="ECO:0000313" key="1">
    <source>
        <dbReference type="EMBL" id="KAG8185643.1"/>
    </source>
</evidence>
<proteinExistence type="predicted"/>
<dbReference type="Proteomes" id="UP000827092">
    <property type="component" value="Unassembled WGS sequence"/>
</dbReference>
<dbReference type="AlphaFoldDB" id="A0AAV6UPF0"/>
<evidence type="ECO:0000313" key="2">
    <source>
        <dbReference type="Proteomes" id="UP000827092"/>
    </source>
</evidence>
<name>A0AAV6UPF0_9ARAC</name>
<protein>
    <submittedName>
        <fullName evidence="1">Uncharacterized protein</fullName>
    </submittedName>
</protein>
<reference evidence="1 2" key="1">
    <citation type="journal article" date="2022" name="Nat. Ecol. Evol.">
        <title>A masculinizing supergene underlies an exaggerated male reproductive morph in a spider.</title>
        <authorList>
            <person name="Hendrickx F."/>
            <person name="De Corte Z."/>
            <person name="Sonet G."/>
            <person name="Van Belleghem S.M."/>
            <person name="Kostlbacher S."/>
            <person name="Vangestel C."/>
        </authorList>
    </citation>
    <scope>NUCLEOTIDE SEQUENCE [LARGE SCALE GENOMIC DNA]</scope>
    <source>
        <strain evidence="1">W744_W776</strain>
    </source>
</reference>
<organism evidence="1 2">
    <name type="scientific">Oedothorax gibbosus</name>
    <dbReference type="NCBI Taxonomy" id="931172"/>
    <lineage>
        <taxon>Eukaryota</taxon>
        <taxon>Metazoa</taxon>
        <taxon>Ecdysozoa</taxon>
        <taxon>Arthropoda</taxon>
        <taxon>Chelicerata</taxon>
        <taxon>Arachnida</taxon>
        <taxon>Araneae</taxon>
        <taxon>Araneomorphae</taxon>
        <taxon>Entelegynae</taxon>
        <taxon>Araneoidea</taxon>
        <taxon>Linyphiidae</taxon>
        <taxon>Erigoninae</taxon>
        <taxon>Oedothorax</taxon>
    </lineage>
</organism>
<accession>A0AAV6UPF0</accession>
<dbReference type="EMBL" id="JAFNEN010000328">
    <property type="protein sequence ID" value="KAG8185643.1"/>
    <property type="molecule type" value="Genomic_DNA"/>
</dbReference>
<gene>
    <name evidence="1" type="ORF">JTE90_018520</name>
</gene>
<sequence length="90" mass="9947">MKNEKELVFGGKKGGAEIPHLRRKGCIVMIVAISGGARGRKKGLTNKPNKRAALMKQQGLLFTGETPTQPEKKPFWRQGVSRLPLKQPLI</sequence>
<keyword evidence="2" id="KW-1185">Reference proteome</keyword>